<accession>A0A8J6YMA8</accession>
<keyword evidence="3" id="KW-1185">Reference proteome</keyword>
<dbReference type="RefSeq" id="WP_192534301.1">
    <property type="nucleotide sequence ID" value="NZ_JACZHT010000004.1"/>
</dbReference>
<dbReference type="Proteomes" id="UP000631034">
    <property type="component" value="Unassembled WGS sequence"/>
</dbReference>
<name>A0A8J6YMA8_9PROT</name>
<organism evidence="2 3">
    <name type="scientific">Phaeovibrio sulfidiphilus</name>
    <dbReference type="NCBI Taxonomy" id="1220600"/>
    <lineage>
        <taxon>Bacteria</taxon>
        <taxon>Pseudomonadati</taxon>
        <taxon>Pseudomonadota</taxon>
        <taxon>Alphaproteobacteria</taxon>
        <taxon>Rhodospirillales</taxon>
        <taxon>Rhodospirillaceae</taxon>
        <taxon>Phaeovibrio</taxon>
    </lineage>
</organism>
<keyword evidence="1" id="KW-0732">Signal</keyword>
<evidence type="ECO:0000313" key="2">
    <source>
        <dbReference type="EMBL" id="MBE1237288.1"/>
    </source>
</evidence>
<evidence type="ECO:0000313" key="3">
    <source>
        <dbReference type="Proteomes" id="UP000631034"/>
    </source>
</evidence>
<gene>
    <name evidence="2" type="ORF">IHV25_06470</name>
</gene>
<proteinExistence type="predicted"/>
<dbReference type="EMBL" id="JACZHT010000004">
    <property type="protein sequence ID" value="MBE1237288.1"/>
    <property type="molecule type" value="Genomic_DNA"/>
</dbReference>
<feature type="signal peptide" evidence="1">
    <location>
        <begin position="1"/>
        <end position="31"/>
    </location>
</feature>
<dbReference type="AlphaFoldDB" id="A0A8J6YMA8"/>
<reference evidence="2" key="1">
    <citation type="submission" date="2020-10" db="EMBL/GenBank/DDBJ databases">
        <title>Genome sequence of the unusual species of purple photosynthetic bacteria, Phaeovibrio sulfidiphilus DSM 23193, type strain.</title>
        <authorList>
            <person name="Kyndt J.A."/>
            <person name="Meyer T.E."/>
        </authorList>
    </citation>
    <scope>NUCLEOTIDE SEQUENCE</scope>
    <source>
        <strain evidence="2">DSM 23193</strain>
    </source>
</reference>
<comment type="caution">
    <text evidence="2">The sequence shown here is derived from an EMBL/GenBank/DDBJ whole genome shotgun (WGS) entry which is preliminary data.</text>
</comment>
<protein>
    <submittedName>
        <fullName evidence="2">Uncharacterized protein</fullName>
    </submittedName>
</protein>
<sequence>MPFSQTLFSFAVLACLALVLSAAGAPGGARAAEGEGSGPPILFDGDLLSDMAGNPAERKNARGRRTRDQADLIGGTLFQLEPFWFPVQTSKKGPVRYIAGRIQLVPAEDKIVDACYKLPWITEALILHYYRSPLDHAPEEGNSADEKQLARVVNAYTKVPLFKTMRIVPIDSIPRPISEEDRELSLVCN</sequence>
<feature type="chain" id="PRO_5035187563" evidence="1">
    <location>
        <begin position="32"/>
        <end position="189"/>
    </location>
</feature>
<evidence type="ECO:0000256" key="1">
    <source>
        <dbReference type="SAM" id="SignalP"/>
    </source>
</evidence>